<organism evidence="3 4">
    <name type="scientific">Erinaceus europaeus</name>
    <name type="common">Western European hedgehog</name>
    <dbReference type="NCBI Taxonomy" id="9365"/>
    <lineage>
        <taxon>Eukaryota</taxon>
        <taxon>Metazoa</taxon>
        <taxon>Chordata</taxon>
        <taxon>Craniata</taxon>
        <taxon>Vertebrata</taxon>
        <taxon>Euteleostomi</taxon>
        <taxon>Mammalia</taxon>
        <taxon>Eutheria</taxon>
        <taxon>Laurasiatheria</taxon>
        <taxon>Eulipotyphla</taxon>
        <taxon>Erinaceidae</taxon>
        <taxon>Erinaceinae</taxon>
        <taxon>Erinaceus</taxon>
    </lineage>
</organism>
<dbReference type="RefSeq" id="XP_060052942.1">
    <property type="nucleotide sequence ID" value="XM_060196959.1"/>
</dbReference>
<proteinExistence type="predicted"/>
<accession>A0ABM3XVU0</accession>
<gene>
    <name evidence="4" type="primary">TEX35</name>
</gene>
<evidence type="ECO:0000256" key="1">
    <source>
        <dbReference type="SAM" id="Coils"/>
    </source>
</evidence>
<sequence>MSDKRAELKKPTLNKNYKAVCLELKPESTKGRSYFEAMPATRPESHGKVTWSQGSFAVASGQDLSQTYDYKGVKQEGSFTKPGGTHELKNELREVREELKEKMEEIKQIKDVMDKDFDKLQEFVDIMKEMQKDMDEKMDALINIQKNNKLSFRRRSKEQQDFRLMGKTSTDPQSRLKKMDKVEVAPFVLHKKMMTLQKPKKDTFDYLHHYGPCCEKCMLCTQKNNYNQGKLPHQAWAPFSPLASGAAF</sequence>
<protein>
    <submittedName>
        <fullName evidence="4">Testis-expressed protein 35 isoform X1</fullName>
    </submittedName>
</protein>
<dbReference type="GeneID" id="103124988"/>
<dbReference type="Pfam" id="PF15079">
    <property type="entry name" value="Tsc35"/>
    <property type="match status" value="2"/>
</dbReference>
<evidence type="ECO:0000313" key="4">
    <source>
        <dbReference type="RefSeq" id="XP_060052942.1"/>
    </source>
</evidence>
<keyword evidence="1" id="KW-0175">Coiled coil</keyword>
<evidence type="ECO:0000313" key="3">
    <source>
        <dbReference type="Proteomes" id="UP001652624"/>
    </source>
</evidence>
<evidence type="ECO:0000256" key="2">
    <source>
        <dbReference type="SAM" id="MobiDB-lite"/>
    </source>
</evidence>
<name>A0ABM3XVU0_ERIEU</name>
<dbReference type="Proteomes" id="UP001652624">
    <property type="component" value="Chromosome 9"/>
</dbReference>
<dbReference type="PANTHER" id="PTHR36860">
    <property type="entry name" value="TESTIS-EXPRESSED PROTEIN 35"/>
    <property type="match status" value="1"/>
</dbReference>
<feature type="coiled-coil region" evidence="1">
    <location>
        <begin position="85"/>
        <end position="147"/>
    </location>
</feature>
<feature type="region of interest" description="Disordered" evidence="2">
    <location>
        <begin position="155"/>
        <end position="175"/>
    </location>
</feature>
<reference evidence="4" key="1">
    <citation type="submission" date="2025-08" db="UniProtKB">
        <authorList>
            <consortium name="RefSeq"/>
        </authorList>
    </citation>
    <scope>IDENTIFICATION</scope>
</reference>
<dbReference type="PANTHER" id="PTHR36860:SF1">
    <property type="entry name" value="TESTIS-EXPRESSED PROTEIN 35"/>
    <property type="match status" value="1"/>
</dbReference>
<keyword evidence="3" id="KW-1185">Reference proteome</keyword>
<dbReference type="InterPro" id="IPR027874">
    <property type="entry name" value="Tex35"/>
</dbReference>